<protein>
    <recommendedName>
        <fullName evidence="1">4-vinyl reductase 4VR domain-containing protein</fullName>
    </recommendedName>
</protein>
<reference evidence="2" key="1">
    <citation type="submission" date="2019-08" db="EMBL/GenBank/DDBJ databases">
        <authorList>
            <person name="Kucharzyk K."/>
            <person name="Murdoch R.W."/>
            <person name="Higgins S."/>
            <person name="Loffler F."/>
        </authorList>
    </citation>
    <scope>NUCLEOTIDE SEQUENCE</scope>
</reference>
<dbReference type="PANTHER" id="PTHR35090">
    <property type="entry name" value="DNA-DIRECTED RNA POLYMERASE SUBUNIT I"/>
    <property type="match status" value="1"/>
</dbReference>
<name>A0A645A5L8_9ZZZZ</name>
<sequence length="176" mass="19862">MNTEKQPLAHNRFIWENLGDVKGGRGDLGMEMPVLVYRLMQYTMLDVLSRDCGGERANGYFRKAGYLAGMEFAKHMLDLTVEFNGFVADLQKTLKELKIGILRMESYVEDTGEIVLTVAEDLDCSGIPVTNETVCYYDEGFIEGILEAYTGVKYTVREIDCWANGDRVCRFRGTPG</sequence>
<dbReference type="Pfam" id="PF02830">
    <property type="entry name" value="V4R"/>
    <property type="match status" value="1"/>
</dbReference>
<dbReference type="EMBL" id="VSSQ01011727">
    <property type="protein sequence ID" value="MPM47561.1"/>
    <property type="molecule type" value="Genomic_DNA"/>
</dbReference>
<feature type="domain" description="4-vinyl reductase 4VR" evidence="1">
    <location>
        <begin position="113"/>
        <end position="175"/>
    </location>
</feature>
<gene>
    <name evidence="2" type="ORF">SDC9_94272</name>
</gene>
<dbReference type="InterPro" id="IPR024096">
    <property type="entry name" value="NO_sig/Golgi_transp_ligand-bd"/>
</dbReference>
<evidence type="ECO:0000259" key="1">
    <source>
        <dbReference type="SMART" id="SM00989"/>
    </source>
</evidence>
<dbReference type="SUPFAM" id="SSF111126">
    <property type="entry name" value="Ligand-binding domain in the NO signalling and Golgi transport"/>
    <property type="match status" value="1"/>
</dbReference>
<dbReference type="InterPro" id="IPR004096">
    <property type="entry name" value="V4R"/>
</dbReference>
<dbReference type="PANTHER" id="PTHR35090:SF2">
    <property type="entry name" value="ARSR FAMILY TRANSCRIPTIONAL REGULATOR"/>
    <property type="match status" value="1"/>
</dbReference>
<dbReference type="AlphaFoldDB" id="A0A645A5L8"/>
<dbReference type="SMART" id="SM00989">
    <property type="entry name" value="V4R"/>
    <property type="match status" value="1"/>
</dbReference>
<proteinExistence type="predicted"/>
<accession>A0A645A5L8</accession>
<comment type="caution">
    <text evidence="2">The sequence shown here is derived from an EMBL/GenBank/DDBJ whole genome shotgun (WGS) entry which is preliminary data.</text>
</comment>
<evidence type="ECO:0000313" key="2">
    <source>
        <dbReference type="EMBL" id="MPM47561.1"/>
    </source>
</evidence>
<organism evidence="2">
    <name type="scientific">bioreactor metagenome</name>
    <dbReference type="NCBI Taxonomy" id="1076179"/>
    <lineage>
        <taxon>unclassified sequences</taxon>
        <taxon>metagenomes</taxon>
        <taxon>ecological metagenomes</taxon>
    </lineage>
</organism>
<dbReference type="Gene3D" id="3.30.1380.20">
    <property type="entry name" value="Trafficking protein particle complex subunit 3"/>
    <property type="match status" value="1"/>
</dbReference>